<feature type="transmembrane region" description="Helical" evidence="8">
    <location>
        <begin position="449"/>
        <end position="471"/>
    </location>
</feature>
<keyword evidence="3" id="KW-1003">Cell membrane</keyword>
<keyword evidence="4 7" id="KW-0812">Transmembrane</keyword>
<feature type="domain" description="NADH:quinone oxidoreductase/Mrp antiporter transmembrane" evidence="9">
    <location>
        <begin position="125"/>
        <end position="415"/>
    </location>
</feature>
<organism evidence="10 11">
    <name type="scientific">Croceicoccus marinus</name>
    <dbReference type="NCBI Taxonomy" id="450378"/>
    <lineage>
        <taxon>Bacteria</taxon>
        <taxon>Pseudomonadati</taxon>
        <taxon>Pseudomonadota</taxon>
        <taxon>Alphaproteobacteria</taxon>
        <taxon>Sphingomonadales</taxon>
        <taxon>Erythrobacteraceae</taxon>
        <taxon>Croceicoccus</taxon>
    </lineage>
</organism>
<dbReference type="PRINTS" id="PR01437">
    <property type="entry name" value="NUOXDRDTASE4"/>
</dbReference>
<keyword evidence="6 8" id="KW-0472">Membrane</keyword>
<feature type="transmembrane region" description="Helical" evidence="8">
    <location>
        <begin position="301"/>
        <end position="321"/>
    </location>
</feature>
<dbReference type="AlphaFoldDB" id="A0A1Z1F9M1"/>
<evidence type="ECO:0000256" key="2">
    <source>
        <dbReference type="ARBA" id="ARBA00005346"/>
    </source>
</evidence>
<comment type="subcellular location">
    <subcellularLocation>
        <location evidence="1">Cell membrane</location>
        <topology evidence="1">Multi-pass membrane protein</topology>
    </subcellularLocation>
    <subcellularLocation>
        <location evidence="7">Membrane</location>
        <topology evidence="7">Multi-pass membrane protein</topology>
    </subcellularLocation>
</comment>
<evidence type="ECO:0000256" key="7">
    <source>
        <dbReference type="RuleBase" id="RU000320"/>
    </source>
</evidence>
<keyword evidence="5 8" id="KW-1133">Transmembrane helix</keyword>
<feature type="transmembrane region" description="Helical" evidence="8">
    <location>
        <begin position="158"/>
        <end position="180"/>
    </location>
</feature>
<evidence type="ECO:0000259" key="9">
    <source>
        <dbReference type="Pfam" id="PF00361"/>
    </source>
</evidence>
<dbReference type="PANTHER" id="PTHR42703">
    <property type="entry name" value="NADH DEHYDROGENASE"/>
    <property type="match status" value="1"/>
</dbReference>
<dbReference type="GO" id="GO:0005886">
    <property type="term" value="C:plasma membrane"/>
    <property type="evidence" value="ECO:0007669"/>
    <property type="project" value="UniProtKB-SubCell"/>
</dbReference>
<accession>A0A1Z1F9M1</accession>
<feature type="transmembrane region" description="Helical" evidence="8">
    <location>
        <begin position="127"/>
        <end position="146"/>
    </location>
</feature>
<keyword evidence="11" id="KW-1185">Reference proteome</keyword>
<feature type="transmembrane region" description="Helical" evidence="8">
    <location>
        <begin position="30"/>
        <end position="48"/>
    </location>
</feature>
<evidence type="ECO:0000256" key="4">
    <source>
        <dbReference type="ARBA" id="ARBA00022692"/>
    </source>
</evidence>
<comment type="similarity">
    <text evidence="2">Belongs to the CPA3 antiporters (TC 2.A.63) subunit D family.</text>
</comment>
<dbReference type="PANTHER" id="PTHR42703:SF1">
    <property type="entry name" value="NA(+)_H(+) ANTIPORTER SUBUNIT D1"/>
    <property type="match status" value="1"/>
</dbReference>
<name>A0A1Z1F9M1_9SPHN</name>
<dbReference type="EMBL" id="CP019602">
    <property type="protein sequence ID" value="ARU15452.1"/>
    <property type="molecule type" value="Genomic_DNA"/>
</dbReference>
<gene>
    <name evidence="10" type="ORF">A9D14_03795</name>
</gene>
<dbReference type="OrthoDB" id="9768329at2"/>
<feature type="transmembrane region" description="Helical" evidence="8">
    <location>
        <begin position="374"/>
        <end position="402"/>
    </location>
</feature>
<dbReference type="InterPro" id="IPR001750">
    <property type="entry name" value="ND/Mrp_TM"/>
</dbReference>
<dbReference type="Proteomes" id="UP000195807">
    <property type="component" value="Chromosome"/>
</dbReference>
<dbReference type="InterPro" id="IPR050586">
    <property type="entry name" value="CPA3_Na-H_Antiporter_D"/>
</dbReference>
<evidence type="ECO:0000256" key="1">
    <source>
        <dbReference type="ARBA" id="ARBA00004651"/>
    </source>
</evidence>
<dbReference type="STRING" id="450378.GCA_001661675_00759"/>
<evidence type="ECO:0000256" key="8">
    <source>
        <dbReference type="SAM" id="Phobius"/>
    </source>
</evidence>
<feature type="transmembrane region" description="Helical" evidence="8">
    <location>
        <begin position="69"/>
        <end position="97"/>
    </location>
</feature>
<dbReference type="KEGG" id="cman:A9D14_03795"/>
<dbReference type="GO" id="GO:0042773">
    <property type="term" value="P:ATP synthesis coupled electron transport"/>
    <property type="evidence" value="ECO:0007669"/>
    <property type="project" value="InterPro"/>
</dbReference>
<feature type="transmembrane region" description="Helical" evidence="8">
    <location>
        <begin position="271"/>
        <end position="294"/>
    </location>
</feature>
<evidence type="ECO:0000256" key="6">
    <source>
        <dbReference type="ARBA" id="ARBA00023136"/>
    </source>
</evidence>
<dbReference type="Pfam" id="PF00361">
    <property type="entry name" value="Proton_antipo_M"/>
    <property type="match status" value="1"/>
</dbReference>
<evidence type="ECO:0000256" key="5">
    <source>
        <dbReference type="ARBA" id="ARBA00022989"/>
    </source>
</evidence>
<feature type="transmembrane region" description="Helical" evidence="8">
    <location>
        <begin position="207"/>
        <end position="229"/>
    </location>
</feature>
<feature type="transmembrane region" description="Helical" evidence="8">
    <location>
        <begin position="333"/>
        <end position="353"/>
    </location>
</feature>
<proteinExistence type="inferred from homology"/>
<protein>
    <submittedName>
        <fullName evidence="10">Monovalent cation/H+ antiporter subunit D</fullName>
    </submittedName>
</protein>
<dbReference type="RefSeq" id="WP_066843051.1">
    <property type="nucleotide sequence ID" value="NZ_CP019602.1"/>
</dbReference>
<feature type="transmembrane region" description="Helical" evidence="8">
    <location>
        <begin position="408"/>
        <end position="428"/>
    </location>
</feature>
<sequence length="507" mass="52989">MLTIVPILLPAVVAAITLIRMVRTTRLGAIFSLASSAALVAVAIALFAEASDGVIRVYRLGDWPAPFGIVLVLDRLSTMMVLLTNVLALCVLVHSVVTQLDRRGWHFHPMFQFQLLGLNGAFLTGDLFNLFVFFEVLLIASYGLILHGQGAARLQAGVQYVVVNLVGSTLFLIALGILYGTTGTLNMADMALRVAAAPAGDQPLIRIGAQVLIVVFALKAALLPLQLWLPRAYSSTSAPVAALFAILTKVGVYSILRTTVLIFGADAGAAAWAPAAWMLPASLLTIVAGFVGVLAAKDMRLMAAFGIIGSTGTLLSAIALFQPDTVAAGLYYLPHSVLAGALMFLVADLVARARGDTDDALTPDGPFARMGQYGALFMLAAIALAGLPPLSGFIGKLLILAASADAPFAAWIWAAILGGTFLAILGLARAGSILFWKSRDGGELTASRISAWASAPAWVLCALLAALTLFAGPVTRNAEATSAQIFAVGGYVNAVLVDQPAFEMEAK</sequence>
<feature type="transmembrane region" description="Helical" evidence="8">
    <location>
        <begin position="241"/>
        <end position="265"/>
    </location>
</feature>
<dbReference type="NCBIfam" id="NF009309">
    <property type="entry name" value="PRK12666.1"/>
    <property type="match status" value="1"/>
</dbReference>
<evidence type="ECO:0000313" key="11">
    <source>
        <dbReference type="Proteomes" id="UP000195807"/>
    </source>
</evidence>
<reference evidence="10 11" key="1">
    <citation type="submission" date="2017-01" db="EMBL/GenBank/DDBJ databases">
        <title>Complete genome sequence of esterase-producing bacterium Croceicoccus marinus E4A9.</title>
        <authorList>
            <person name="Wu Y.-H."/>
            <person name="Cheng H."/>
            <person name="Xu L."/>
            <person name="Huo Y.-Y."/>
            <person name="Wang C.-S."/>
            <person name="Xu X.-W."/>
        </authorList>
    </citation>
    <scope>NUCLEOTIDE SEQUENCE [LARGE SCALE GENOMIC DNA]</scope>
    <source>
        <strain evidence="10 11">E4A9</strain>
    </source>
</reference>
<dbReference type="GO" id="GO:0008137">
    <property type="term" value="F:NADH dehydrogenase (ubiquinone) activity"/>
    <property type="evidence" value="ECO:0007669"/>
    <property type="project" value="InterPro"/>
</dbReference>
<evidence type="ECO:0000313" key="10">
    <source>
        <dbReference type="EMBL" id="ARU15452.1"/>
    </source>
</evidence>
<dbReference type="InterPro" id="IPR003918">
    <property type="entry name" value="NADH_UbQ_OxRdtase"/>
</dbReference>
<evidence type="ECO:0000256" key="3">
    <source>
        <dbReference type="ARBA" id="ARBA00022475"/>
    </source>
</evidence>